<keyword evidence="1" id="KW-0812">Transmembrane</keyword>
<name>D1A7H4_THECD</name>
<organism evidence="2 3">
    <name type="scientific">Thermomonospora curvata (strain ATCC 19995 / DSM 43183 / JCM 3096 / KCTC 9072 / NBRC 15933 / NCIMB 10081 / Henssen B9)</name>
    <dbReference type="NCBI Taxonomy" id="471852"/>
    <lineage>
        <taxon>Bacteria</taxon>
        <taxon>Bacillati</taxon>
        <taxon>Actinomycetota</taxon>
        <taxon>Actinomycetes</taxon>
        <taxon>Streptosporangiales</taxon>
        <taxon>Thermomonosporaceae</taxon>
        <taxon>Thermomonospora</taxon>
    </lineage>
</organism>
<feature type="transmembrane region" description="Helical" evidence="1">
    <location>
        <begin position="239"/>
        <end position="260"/>
    </location>
</feature>
<dbReference type="KEGG" id="tcu:Tcur_0977"/>
<feature type="transmembrane region" description="Helical" evidence="1">
    <location>
        <begin position="463"/>
        <end position="483"/>
    </location>
</feature>
<feature type="transmembrane region" description="Helical" evidence="1">
    <location>
        <begin position="436"/>
        <end position="456"/>
    </location>
</feature>
<feature type="transmembrane region" description="Helical" evidence="1">
    <location>
        <begin position="108"/>
        <end position="132"/>
    </location>
</feature>
<dbReference type="OrthoDB" id="3462168at2"/>
<evidence type="ECO:0000313" key="2">
    <source>
        <dbReference type="EMBL" id="ACY96563.1"/>
    </source>
</evidence>
<feature type="transmembrane region" description="Helical" evidence="1">
    <location>
        <begin position="296"/>
        <end position="317"/>
    </location>
</feature>
<evidence type="ECO:0000256" key="1">
    <source>
        <dbReference type="SAM" id="Phobius"/>
    </source>
</evidence>
<dbReference type="RefSeq" id="WP_012851347.1">
    <property type="nucleotide sequence ID" value="NC_013510.1"/>
</dbReference>
<keyword evidence="1" id="KW-0472">Membrane</keyword>
<evidence type="ECO:0008006" key="4">
    <source>
        <dbReference type="Google" id="ProtNLM"/>
    </source>
</evidence>
<dbReference type="eggNOG" id="ENOG5033E7M">
    <property type="taxonomic scope" value="Bacteria"/>
</dbReference>
<keyword evidence="3" id="KW-1185">Reference proteome</keyword>
<dbReference type="AlphaFoldDB" id="D1A7H4"/>
<reference evidence="2 3" key="1">
    <citation type="journal article" date="2011" name="Stand. Genomic Sci.">
        <title>Complete genome sequence of Thermomonospora curvata type strain (B9).</title>
        <authorList>
            <person name="Chertkov O."/>
            <person name="Sikorski J."/>
            <person name="Nolan M."/>
            <person name="Lapidus A."/>
            <person name="Lucas S."/>
            <person name="Del Rio T.G."/>
            <person name="Tice H."/>
            <person name="Cheng J.F."/>
            <person name="Goodwin L."/>
            <person name="Pitluck S."/>
            <person name="Liolios K."/>
            <person name="Ivanova N."/>
            <person name="Mavromatis K."/>
            <person name="Mikhailova N."/>
            <person name="Ovchinnikova G."/>
            <person name="Pati A."/>
            <person name="Chen A."/>
            <person name="Palaniappan K."/>
            <person name="Djao O.D."/>
            <person name="Land M."/>
            <person name="Hauser L."/>
            <person name="Chang Y.J."/>
            <person name="Jeffries C.D."/>
            <person name="Brettin T."/>
            <person name="Han C."/>
            <person name="Detter J.C."/>
            <person name="Rohde M."/>
            <person name="Goker M."/>
            <person name="Woyke T."/>
            <person name="Bristow J."/>
            <person name="Eisen J.A."/>
            <person name="Markowitz V."/>
            <person name="Hugenholtz P."/>
            <person name="Klenk H.P."/>
            <person name="Kyrpides N.C."/>
        </authorList>
    </citation>
    <scope>NUCLEOTIDE SEQUENCE [LARGE SCALE GENOMIC DNA]</scope>
    <source>
        <strain evidence="3">ATCC 19995 / DSM 43183 / JCM 3096 / KCTC 9072 / NBRC 15933 / NCIMB 10081 / Henssen B9</strain>
    </source>
</reference>
<dbReference type="EMBL" id="CP001738">
    <property type="protein sequence ID" value="ACY96563.1"/>
    <property type="molecule type" value="Genomic_DNA"/>
</dbReference>
<keyword evidence="1" id="KW-1133">Transmembrane helix</keyword>
<evidence type="ECO:0000313" key="3">
    <source>
        <dbReference type="Proteomes" id="UP000001918"/>
    </source>
</evidence>
<feature type="transmembrane region" description="Helical" evidence="1">
    <location>
        <begin position="387"/>
        <end position="405"/>
    </location>
</feature>
<feature type="transmembrane region" description="Helical" evidence="1">
    <location>
        <begin position="214"/>
        <end position="232"/>
    </location>
</feature>
<sequence>MTTRTTGSLLLAPQAPRSFGDGAAGARRPLPWGLLLAAGWLAQAGVRIWLASGQSAPVANPDETGYLFAARLIIGGPAADISSSTPYRGGYPLLLLPAFWLGGQDPQAVYRLVMVINALVGALLFPLAYLLARRLGLTRGRAQAVAHATALLPAAVFFTQYALTDAVLPVVLLGWLLLLHSWLCQDASPARTALPGAAAGLLAGYAYALHSRGVVVLVVHGGVLAAAVLLRWRPWWSAGASALAAGCVAGGGMLLNGWIWPRLYPRGSYDMGAMLVERLTTVDGHAWTLGVGAGQIWYLIVGTWGVAGLGLAAVAAVAFGRTAPPRLRALALGVLATVAGIAFATAAALPDEQRVGNHAYGRYLACLAPLLFTLGTAVLLRARRRTAAAAAAAVAAVTVAIAVVIELRAGARFDEYVFFPFDFPETGFLTWDWTSLHLWAATLAGLGLLAAALAVASWRRWGAAALVGLLVVVNAAASTAAAWRVSRPFVRDMRAASDLGAIADPRGRPQVAIDSTINWKIWVMQLYQISWTEVQWFRGDSQRPPAGAEVVLLAWDGTAPPERTWPDAPPGWRVAGSRRSHEGHWVAWTRRPSVP</sequence>
<accession>D1A7H4</accession>
<protein>
    <recommendedName>
        <fullName evidence="4">Glycosyltransferase RgtA/B/C/D-like domain-containing protein</fullName>
    </recommendedName>
</protein>
<dbReference type="HOGENOM" id="CLU_458498_0_0_11"/>
<proteinExistence type="predicted"/>
<feature type="transmembrane region" description="Helical" evidence="1">
    <location>
        <begin position="360"/>
        <end position="380"/>
    </location>
</feature>
<dbReference type="Proteomes" id="UP000001918">
    <property type="component" value="Chromosome"/>
</dbReference>
<feature type="transmembrane region" description="Helical" evidence="1">
    <location>
        <begin position="329"/>
        <end position="348"/>
    </location>
</feature>
<gene>
    <name evidence="2" type="ordered locus">Tcur_0977</name>
</gene>